<feature type="domain" description="ABC transporter" evidence="17">
    <location>
        <begin position="770"/>
        <end position="1006"/>
    </location>
</feature>
<evidence type="ECO:0000256" key="4">
    <source>
        <dbReference type="ARBA" id="ARBA00022448"/>
    </source>
</evidence>
<feature type="transmembrane region" description="Helical" evidence="15">
    <location>
        <begin position="112"/>
        <end position="131"/>
    </location>
</feature>
<evidence type="ECO:0000256" key="10">
    <source>
        <dbReference type="ARBA" id="ARBA00022989"/>
    </source>
</evidence>
<feature type="domain" description="ABC transporter" evidence="17">
    <location>
        <begin position="1386"/>
        <end position="1624"/>
    </location>
</feature>
<keyword evidence="9" id="KW-1278">Translocase</keyword>
<evidence type="ECO:0000256" key="3">
    <source>
        <dbReference type="ARBA" id="ARBA00012191"/>
    </source>
</evidence>
<evidence type="ECO:0000259" key="16">
    <source>
        <dbReference type="PROSITE" id="PS50850"/>
    </source>
</evidence>
<dbReference type="InterPro" id="IPR020846">
    <property type="entry name" value="MFS_dom"/>
</dbReference>
<dbReference type="SUPFAM" id="SSF90123">
    <property type="entry name" value="ABC transporter transmembrane region"/>
    <property type="match status" value="2"/>
</dbReference>
<dbReference type="InterPro" id="IPR005828">
    <property type="entry name" value="MFS_sugar_transport-like"/>
</dbReference>
<feature type="transmembrane region" description="Helical" evidence="15">
    <location>
        <begin position="438"/>
        <end position="459"/>
    </location>
</feature>
<evidence type="ECO:0000256" key="5">
    <source>
        <dbReference type="ARBA" id="ARBA00022692"/>
    </source>
</evidence>
<dbReference type="InterPro" id="IPR017871">
    <property type="entry name" value="ABC_transporter-like_CS"/>
</dbReference>
<dbReference type="CDD" id="cd18578">
    <property type="entry name" value="ABC_6TM_Pgp_ABCB1_D2_like"/>
    <property type="match status" value="1"/>
</dbReference>
<dbReference type="GO" id="GO:0090374">
    <property type="term" value="P:oligopeptide export from mitochondrion"/>
    <property type="evidence" value="ECO:0007669"/>
    <property type="project" value="TreeGrafter"/>
</dbReference>
<dbReference type="GO" id="GO:0016887">
    <property type="term" value="F:ATP hydrolysis activity"/>
    <property type="evidence" value="ECO:0007669"/>
    <property type="project" value="InterPro"/>
</dbReference>
<sequence length="1643" mass="182705">MLELVMISDCGNLLFMIFGGAVPKITGCTDIGHNITANWSPTDFCEAYHGRKANTPSCNPIIEPEFTSINVEFGLLCDDANGIKESTSVQMIGYVVGSLFWGQFSDMFGRKMTMMVTLIANGILGSISGFVPDLTTFTILRIFISLFFTGHLVIDMVYFCETIPTKHRLWLAFVLNWSPNFIVVAIIAWFCGDWRVFSVALNVICFAAAGLMCFCAEPPHWLLRQGKIDEARKVVKYIYKFDGAELDEESLEQMLVWEQRKLELLPKERFWFPHLFCTWKLCGYTAAVFLSYFQASFVQYALLFNMEDIGGSIFVNTMVMGVLRVVINLFSAAGDIFLPWLGRKKAHKFFCLYSGVTLVIALGAEIFGASGNWSNVIRFMLLSTASMVCQMFAVVSVVCNEIFPTPIRNVAYAMTQIAESSAAALGPLVFILNGVGQWLPLMLMTIIVFADLIVFHFLVPETKDLPLADAMPDGGVSHRDIQKRQLHAPISNYLVLKRRLGSRLDHPIISICYNYLEIAAYWTSLWFLKSACLGYSCERICQRIRKRFFAAILSHEIECAQERLKEGFGEKFANVFYYGTQCFAAFGIGFYYDWRLTLVMMTLTPVVATAGFMFNKLATDATALSVKWYSKAGKVAEEALSSIRTVLSFNGQEHECQKFEKNLADGSRVEIKRAVMIGALSSISFSCFDVMYCVAFYVGTDYVYWGFLSPQTMVTVLMTVKFGSYSLGYVIPEIATVINALGQAGGIMEIIDSVRTPEGCEKPPFILGKVAVRNVHFTYPSRPDVPILKGISFDCDPGQTVALVGSSGSGKSTIVQLLLRYYQLELGQLTIDGIPVEDYDIDYLRKIVGVVSQEPVLFNNTILENLLFGNPNATDKDINSALKKANALGFINEFPEGLKTLVGDRGTQMSGGQKQRIAIARALLRDPKILLLDEATSALDAESETVVQQALENASRGRTTIVIAHRLSTIRNADKIVVIRHGEVVETGRHSELMEARGHYFDLVNAQVFADVETTPTKTNYLRQRSNRFSTGSDSVDDNDPAHRNLDTIDEHESEMDRLKREIEEEGVETVGLWKIMKYIGPEMKFFWMGVICASLEGTLYPLYGLFYTKAFEIFSEPDQELMRYRGHMAALAFLLMMVLDLTFPSLGAIGFGVVASRVTERLRSLTFRNVLSQSAAYFDSPKHSAGKISTRLATDAPNIKQAVDLKLGQLLRGIVALLAGLAGAFYFSWHMSLLMLTIIPIITIAEYFWEKSFGKDTVEDMRLMEASGKVAMESIESIRTVHALSLQGVMHSKYCALIERPFKTNKRKAIVQGLMSAVSTGMQPLTDAMQYRFGAWLIARNMIVNPFDAWRAQFCLQYASYAMLKQETAIDGMKRIGFKSTSGKVEFESLRFAYPERSDVEVLKGVSFTIEPGQTVAVVGPSGCGKSTLVGLLQRFYDVADGAVKIDGQDIRTMGAADVRGQMAVVAQEPILFDDSIKNNIIYGLDAATVTESDAVEAAKKANIHSFIAGLPLGYDTTVGDKGTQLSGGQKQRVAIARALVRNPKILILDEATSALDTESEKVVQEALDAASEGRTCLVIAHRLSTIRNAHKIVVMRAGEIVEQGNHQELIAMKGAYYRLVLQQERRRHSTEGPIEEEIVLE</sequence>
<organism evidence="19 20">
    <name type="scientific">Mesorhabditis spiculigera</name>
    <dbReference type="NCBI Taxonomy" id="96644"/>
    <lineage>
        <taxon>Eukaryota</taxon>
        <taxon>Metazoa</taxon>
        <taxon>Ecdysozoa</taxon>
        <taxon>Nematoda</taxon>
        <taxon>Chromadorea</taxon>
        <taxon>Rhabditida</taxon>
        <taxon>Rhabditina</taxon>
        <taxon>Rhabditomorpha</taxon>
        <taxon>Rhabditoidea</taxon>
        <taxon>Rhabditidae</taxon>
        <taxon>Mesorhabditinae</taxon>
        <taxon>Mesorhabditis</taxon>
    </lineage>
</organism>
<evidence type="ECO:0000256" key="8">
    <source>
        <dbReference type="ARBA" id="ARBA00022840"/>
    </source>
</evidence>
<evidence type="ECO:0000259" key="17">
    <source>
        <dbReference type="PROSITE" id="PS50893"/>
    </source>
</evidence>
<dbReference type="SMART" id="SM00382">
    <property type="entry name" value="AAA"/>
    <property type="match status" value="2"/>
</dbReference>
<feature type="transmembrane region" description="Helical" evidence="15">
    <location>
        <begin position="313"/>
        <end position="338"/>
    </location>
</feature>
<dbReference type="PANTHER" id="PTHR43394">
    <property type="entry name" value="ATP-DEPENDENT PERMEASE MDL1, MITOCHONDRIAL"/>
    <property type="match status" value="1"/>
</dbReference>
<comment type="subcellular location">
    <subcellularLocation>
        <location evidence="1">Membrane</location>
        <topology evidence="1">Multi-pass membrane protein</topology>
    </subcellularLocation>
</comment>
<evidence type="ECO:0000256" key="1">
    <source>
        <dbReference type="ARBA" id="ARBA00004141"/>
    </source>
</evidence>
<dbReference type="Pfam" id="PF00664">
    <property type="entry name" value="ABC_membrane"/>
    <property type="match status" value="2"/>
</dbReference>
<keyword evidence="20" id="KW-1185">Reference proteome</keyword>
<dbReference type="CDD" id="cd03249">
    <property type="entry name" value="ABC_MTABC3_MDL1_MDL2"/>
    <property type="match status" value="2"/>
</dbReference>
<feature type="domain" description="ABC transmembrane type-1" evidence="18">
    <location>
        <begin position="525"/>
        <end position="739"/>
    </location>
</feature>
<dbReference type="InterPro" id="IPR003593">
    <property type="entry name" value="AAA+_ATPase"/>
</dbReference>
<gene>
    <name evidence="19" type="ORF">MSPICULIGERA_LOCUS5465</name>
</gene>
<keyword evidence="7" id="KW-0547">Nucleotide-binding</keyword>
<proteinExistence type="inferred from homology"/>
<comment type="catalytic activity">
    <reaction evidence="13">
        <text>ATP + H2O + xenobioticSide 1 = ADP + phosphate + xenobioticSide 2.</text>
        <dbReference type="EC" id="7.6.2.2"/>
    </reaction>
</comment>
<keyword evidence="6" id="KW-0677">Repeat</keyword>
<dbReference type="InterPro" id="IPR003439">
    <property type="entry name" value="ABC_transporter-like_ATP-bd"/>
</dbReference>
<evidence type="ECO:0000256" key="2">
    <source>
        <dbReference type="ARBA" id="ARBA00007577"/>
    </source>
</evidence>
<evidence type="ECO:0000256" key="15">
    <source>
        <dbReference type="SAM" id="Phobius"/>
    </source>
</evidence>
<dbReference type="PANTHER" id="PTHR43394:SF27">
    <property type="entry name" value="ATP-DEPENDENT TRANSLOCASE ABCB1-LIKE"/>
    <property type="match status" value="1"/>
</dbReference>
<feature type="transmembrane region" description="Helical" evidence="15">
    <location>
        <begin position="1086"/>
        <end position="1109"/>
    </location>
</feature>
<evidence type="ECO:0000256" key="12">
    <source>
        <dbReference type="ARBA" id="ARBA00023180"/>
    </source>
</evidence>
<dbReference type="CDD" id="cd18577">
    <property type="entry name" value="ABC_6TM_Pgp_ABCB1_D1_like"/>
    <property type="match status" value="1"/>
</dbReference>
<name>A0AA36CEB2_9BILA</name>
<feature type="coiled-coil region" evidence="14">
    <location>
        <begin position="1042"/>
        <end position="1069"/>
    </location>
</feature>
<dbReference type="InterPro" id="IPR036640">
    <property type="entry name" value="ABC1_TM_sf"/>
</dbReference>
<dbReference type="SUPFAM" id="SSF52540">
    <property type="entry name" value="P-loop containing nucleoside triphosphate hydrolases"/>
    <property type="match status" value="2"/>
</dbReference>
<dbReference type="GO" id="GO:0005743">
    <property type="term" value="C:mitochondrial inner membrane"/>
    <property type="evidence" value="ECO:0007669"/>
    <property type="project" value="TreeGrafter"/>
</dbReference>
<comment type="caution">
    <text evidence="19">The sequence shown here is derived from an EMBL/GenBank/DDBJ whole genome shotgun (WGS) entry which is preliminary data.</text>
</comment>
<feature type="transmembrane region" description="Helical" evidence="15">
    <location>
        <begin position="350"/>
        <end position="370"/>
    </location>
</feature>
<feature type="domain" description="Major facilitator superfamily (MFS) profile" evidence="16">
    <location>
        <begin position="4"/>
        <end position="463"/>
    </location>
</feature>
<accession>A0AA36CEB2</accession>
<dbReference type="FunFam" id="3.40.50.300:FF:000479">
    <property type="entry name" value="Multidrug resistance protein 1A"/>
    <property type="match status" value="1"/>
</dbReference>
<dbReference type="Proteomes" id="UP001177023">
    <property type="component" value="Unassembled WGS sequence"/>
</dbReference>
<evidence type="ECO:0000259" key="18">
    <source>
        <dbReference type="PROSITE" id="PS50929"/>
    </source>
</evidence>
<dbReference type="PROSITE" id="PS50893">
    <property type="entry name" value="ABC_TRANSPORTER_2"/>
    <property type="match status" value="2"/>
</dbReference>
<feature type="transmembrane region" description="Helical" evidence="15">
    <location>
        <begin position="575"/>
        <end position="592"/>
    </location>
</feature>
<dbReference type="InterPro" id="IPR027417">
    <property type="entry name" value="P-loop_NTPase"/>
</dbReference>
<keyword evidence="8" id="KW-0067">ATP-binding</keyword>
<feature type="non-terminal residue" evidence="19">
    <location>
        <position position="1"/>
    </location>
</feature>
<evidence type="ECO:0000256" key="9">
    <source>
        <dbReference type="ARBA" id="ARBA00022967"/>
    </source>
</evidence>
<dbReference type="GO" id="GO:0015421">
    <property type="term" value="F:ABC-type oligopeptide transporter activity"/>
    <property type="evidence" value="ECO:0007669"/>
    <property type="project" value="TreeGrafter"/>
</dbReference>
<dbReference type="InterPro" id="IPR036259">
    <property type="entry name" value="MFS_trans_sf"/>
</dbReference>
<keyword evidence="10 15" id="KW-1133">Transmembrane helix</keyword>
<feature type="transmembrane region" description="Helical" evidence="15">
    <location>
        <begin position="137"/>
        <end position="158"/>
    </location>
</feature>
<dbReference type="PROSITE" id="PS00211">
    <property type="entry name" value="ABC_TRANSPORTER_1"/>
    <property type="match status" value="2"/>
</dbReference>
<dbReference type="GO" id="GO:0008559">
    <property type="term" value="F:ABC-type xenobiotic transporter activity"/>
    <property type="evidence" value="ECO:0007669"/>
    <property type="project" value="UniProtKB-EC"/>
</dbReference>
<keyword evidence="14" id="KW-0175">Coiled coil</keyword>
<dbReference type="PROSITE" id="PS50850">
    <property type="entry name" value="MFS"/>
    <property type="match status" value="1"/>
</dbReference>
<dbReference type="InterPro" id="IPR011527">
    <property type="entry name" value="ABC1_TM_dom"/>
</dbReference>
<dbReference type="Pfam" id="PF00083">
    <property type="entry name" value="Sugar_tr"/>
    <property type="match status" value="1"/>
</dbReference>
<dbReference type="SUPFAM" id="SSF103473">
    <property type="entry name" value="MFS general substrate transporter"/>
    <property type="match status" value="1"/>
</dbReference>
<evidence type="ECO:0000256" key="7">
    <source>
        <dbReference type="ARBA" id="ARBA00022741"/>
    </source>
</evidence>
<feature type="transmembrane region" description="Helical" evidence="15">
    <location>
        <begin position="674"/>
        <end position="697"/>
    </location>
</feature>
<feature type="transmembrane region" description="Helical" evidence="15">
    <location>
        <begin position="1211"/>
        <end position="1228"/>
    </location>
</feature>
<evidence type="ECO:0000256" key="14">
    <source>
        <dbReference type="SAM" id="Coils"/>
    </source>
</evidence>
<feature type="transmembrane region" description="Helical" evidence="15">
    <location>
        <begin position="703"/>
        <end position="720"/>
    </location>
</feature>
<feature type="transmembrane region" description="Helical" evidence="15">
    <location>
        <begin position="1129"/>
        <end position="1156"/>
    </location>
</feature>
<evidence type="ECO:0000313" key="19">
    <source>
        <dbReference type="EMBL" id="CAJ0566882.1"/>
    </source>
</evidence>
<keyword evidence="11 15" id="KW-0472">Membrane</keyword>
<evidence type="ECO:0000313" key="20">
    <source>
        <dbReference type="Proteomes" id="UP001177023"/>
    </source>
</evidence>
<keyword evidence="12" id="KW-0325">Glycoprotein</keyword>
<evidence type="ECO:0000256" key="13">
    <source>
        <dbReference type="ARBA" id="ARBA00034018"/>
    </source>
</evidence>
<keyword evidence="5 15" id="KW-0812">Transmembrane</keyword>
<dbReference type="Gene3D" id="3.40.50.300">
    <property type="entry name" value="P-loop containing nucleotide triphosphate hydrolases"/>
    <property type="match status" value="2"/>
</dbReference>
<dbReference type="Gene3D" id="1.20.1250.20">
    <property type="entry name" value="MFS general substrate transporter like domains"/>
    <property type="match status" value="1"/>
</dbReference>
<evidence type="ECO:0000256" key="6">
    <source>
        <dbReference type="ARBA" id="ARBA00022737"/>
    </source>
</evidence>
<feature type="transmembrane region" description="Helical" evidence="15">
    <location>
        <begin position="598"/>
        <end position="618"/>
    </location>
</feature>
<feature type="transmembrane region" description="Helical" evidence="15">
    <location>
        <begin position="410"/>
        <end position="432"/>
    </location>
</feature>
<protein>
    <recommendedName>
        <fullName evidence="3">ABC-type xenobiotic transporter</fullName>
        <ecNumber evidence="3">7.6.2.2</ecNumber>
    </recommendedName>
</protein>
<feature type="transmembrane region" description="Helical" evidence="15">
    <location>
        <begin position="170"/>
        <end position="190"/>
    </location>
</feature>
<feature type="domain" description="ABC transmembrane type-1" evidence="18">
    <location>
        <begin position="1088"/>
        <end position="1344"/>
    </location>
</feature>
<reference evidence="19" key="1">
    <citation type="submission" date="2023-06" db="EMBL/GenBank/DDBJ databases">
        <authorList>
            <person name="Delattre M."/>
        </authorList>
    </citation>
    <scope>NUCLEOTIDE SEQUENCE</scope>
    <source>
        <strain evidence="19">AF72</strain>
    </source>
</reference>
<dbReference type="EMBL" id="CATQJA010001345">
    <property type="protein sequence ID" value="CAJ0566882.1"/>
    <property type="molecule type" value="Genomic_DNA"/>
</dbReference>
<dbReference type="GO" id="GO:0005524">
    <property type="term" value="F:ATP binding"/>
    <property type="evidence" value="ECO:0007669"/>
    <property type="project" value="UniProtKB-KW"/>
</dbReference>
<feature type="transmembrane region" description="Helical" evidence="15">
    <location>
        <begin position="376"/>
        <end position="398"/>
    </location>
</feature>
<dbReference type="PROSITE" id="PS50929">
    <property type="entry name" value="ABC_TM1F"/>
    <property type="match status" value="2"/>
</dbReference>
<dbReference type="Pfam" id="PF00005">
    <property type="entry name" value="ABC_tran"/>
    <property type="match status" value="2"/>
</dbReference>
<feature type="transmembrane region" description="Helical" evidence="15">
    <location>
        <begin position="270"/>
        <end position="293"/>
    </location>
</feature>
<evidence type="ECO:0000256" key="11">
    <source>
        <dbReference type="ARBA" id="ARBA00023136"/>
    </source>
</evidence>
<dbReference type="Gene3D" id="1.20.1560.10">
    <property type="entry name" value="ABC transporter type 1, transmembrane domain"/>
    <property type="match status" value="1"/>
</dbReference>
<comment type="similarity">
    <text evidence="2">Belongs to the ABC transporter superfamily. ABCB family. Multidrug resistance exporter (TC 3.A.1.201) subfamily.</text>
</comment>
<dbReference type="EC" id="7.6.2.2" evidence="3"/>
<dbReference type="FunFam" id="3.40.50.300:FF:000916">
    <property type="entry name" value="ABC transporter B family member 9"/>
    <property type="match status" value="1"/>
</dbReference>
<keyword evidence="4" id="KW-0813">Transport</keyword>
<dbReference type="InterPro" id="IPR039421">
    <property type="entry name" value="Type_1_exporter"/>
</dbReference>